<evidence type="ECO:0000256" key="1">
    <source>
        <dbReference type="SAM" id="MobiDB-lite"/>
    </source>
</evidence>
<dbReference type="KEGG" id="buy:D8S85_01235"/>
<name>A0A3Q9IL29_9BACT</name>
<evidence type="ECO:0000256" key="2">
    <source>
        <dbReference type="SAM" id="SignalP"/>
    </source>
</evidence>
<protein>
    <submittedName>
        <fullName evidence="3">Uncharacterized protein</fullName>
    </submittedName>
</protein>
<reference evidence="3 4" key="1">
    <citation type="submission" date="2018-10" db="EMBL/GenBank/DDBJ databases">
        <title>Butyricimonas faecalis sp. nov., isolated from human faeces and emended description of the genus Butyricimonas.</title>
        <authorList>
            <person name="Le Roy T."/>
            <person name="Van der Smissen P."/>
            <person name="Paquot A."/>
            <person name="Delzenne N."/>
            <person name="Muccioli G."/>
            <person name="Collet J.-F."/>
            <person name="Cani P.D."/>
        </authorList>
    </citation>
    <scope>NUCLEOTIDE SEQUENCE [LARGE SCALE GENOMIC DNA]</scope>
    <source>
        <strain evidence="3 4">H184</strain>
    </source>
</reference>
<feature type="chain" id="PRO_5018571116" evidence="2">
    <location>
        <begin position="25"/>
        <end position="416"/>
    </location>
</feature>
<keyword evidence="2" id="KW-0732">Signal</keyword>
<feature type="compositionally biased region" description="Basic and acidic residues" evidence="1">
    <location>
        <begin position="406"/>
        <end position="416"/>
    </location>
</feature>
<organism evidence="3 4">
    <name type="scientific">Butyricimonas faecalis</name>
    <dbReference type="NCBI Taxonomy" id="2093856"/>
    <lineage>
        <taxon>Bacteria</taxon>
        <taxon>Pseudomonadati</taxon>
        <taxon>Bacteroidota</taxon>
        <taxon>Bacteroidia</taxon>
        <taxon>Bacteroidales</taxon>
        <taxon>Odoribacteraceae</taxon>
        <taxon>Butyricimonas</taxon>
    </lineage>
</organism>
<feature type="region of interest" description="Disordered" evidence="1">
    <location>
        <begin position="307"/>
        <end position="416"/>
    </location>
</feature>
<feature type="compositionally biased region" description="Low complexity" evidence="1">
    <location>
        <begin position="335"/>
        <end position="405"/>
    </location>
</feature>
<evidence type="ECO:0000313" key="3">
    <source>
        <dbReference type="EMBL" id="AZS28310.1"/>
    </source>
</evidence>
<dbReference type="Proteomes" id="UP000270673">
    <property type="component" value="Chromosome"/>
</dbReference>
<dbReference type="EMBL" id="CP032819">
    <property type="protein sequence ID" value="AZS28310.1"/>
    <property type="molecule type" value="Genomic_DNA"/>
</dbReference>
<proteinExistence type="predicted"/>
<sequence length="416" mass="47362">MNLSYKKGINIITMKIALYFSALAALLGACASSQNFTLAQEDDIYYVPGKRSLFAQEVKDKTGVDITSNTSSSSQISKNTTNDKVYPKEIDNSVNPKSYSIGMARYATEKQVQKEEARTGQTVNRVAVPANDGYWIGGFKGSENDLEECARIMNRYPEGFAYFGNGYEIAQNLSFSSDWNVYTIDGRYWWFPSSSNVGLYSQLIFGNYPKYIWTVIWNDPRFDSFAWSNNVSFGWNRWGWGASFGWGNSWGWDPYWNNYYGYGYNPYWGHFYDPWGWNPYWNHYYGYNPHWGHRPGHGHNRPNWGNHRPDWGGASKPTATTRYAPRKQYTTNRNARSYSTYSKTSRSSATQSRSNSNRYESGSNYNPSHNNSNNSSGSYSRGSNTGSYGRSTTTRSSSGSSSNGGRVERTNTGHRK</sequence>
<evidence type="ECO:0000313" key="4">
    <source>
        <dbReference type="Proteomes" id="UP000270673"/>
    </source>
</evidence>
<gene>
    <name evidence="3" type="ORF">D8S85_01235</name>
</gene>
<dbReference type="AlphaFoldDB" id="A0A3Q9IL29"/>
<feature type="signal peptide" evidence="2">
    <location>
        <begin position="1"/>
        <end position="24"/>
    </location>
</feature>
<keyword evidence="4" id="KW-1185">Reference proteome</keyword>
<accession>A0A3Q9IL29</accession>
<dbReference type="PROSITE" id="PS51257">
    <property type="entry name" value="PROKAR_LIPOPROTEIN"/>
    <property type="match status" value="1"/>
</dbReference>